<reference evidence="3 4" key="1">
    <citation type="submission" date="2019-09" db="EMBL/GenBank/DDBJ databases">
        <title>A chromosome-level genome assembly of the Chinese tupelo Nyssa sinensis.</title>
        <authorList>
            <person name="Yang X."/>
            <person name="Kang M."/>
            <person name="Yang Y."/>
            <person name="Xiong H."/>
            <person name="Wang M."/>
            <person name="Zhang Z."/>
            <person name="Wang Z."/>
            <person name="Wu H."/>
            <person name="Ma T."/>
            <person name="Liu J."/>
            <person name="Xi Z."/>
        </authorList>
    </citation>
    <scope>NUCLEOTIDE SEQUENCE [LARGE SCALE GENOMIC DNA]</scope>
    <source>
        <strain evidence="3">J267</strain>
        <tissue evidence="3">Leaf</tissue>
    </source>
</reference>
<keyword evidence="4" id="KW-1185">Reference proteome</keyword>
<feature type="region of interest" description="Disordered" evidence="1">
    <location>
        <begin position="44"/>
        <end position="80"/>
    </location>
</feature>
<evidence type="ECO:0000313" key="3">
    <source>
        <dbReference type="EMBL" id="KAA8536146.1"/>
    </source>
</evidence>
<proteinExistence type="predicted"/>
<evidence type="ECO:0000313" key="4">
    <source>
        <dbReference type="Proteomes" id="UP000325577"/>
    </source>
</evidence>
<feature type="region of interest" description="Disordered" evidence="1">
    <location>
        <begin position="115"/>
        <end position="142"/>
    </location>
</feature>
<evidence type="ECO:0000259" key="2">
    <source>
        <dbReference type="Pfam" id="PF02260"/>
    </source>
</evidence>
<dbReference type="Proteomes" id="UP000325577">
    <property type="component" value="Linkage Group LG16"/>
</dbReference>
<feature type="compositionally biased region" description="Basic and acidic residues" evidence="1">
    <location>
        <begin position="64"/>
        <end position="77"/>
    </location>
</feature>
<dbReference type="Pfam" id="PF02260">
    <property type="entry name" value="FATC"/>
    <property type="match status" value="1"/>
</dbReference>
<feature type="compositionally biased region" description="Basic and acidic residues" evidence="1">
    <location>
        <begin position="204"/>
        <end position="219"/>
    </location>
</feature>
<name>A0A5J5B1T9_9ASTE</name>
<accession>A0A5J5B1T9</accession>
<feature type="domain" description="FATC" evidence="2">
    <location>
        <begin position="276"/>
        <end position="296"/>
    </location>
</feature>
<gene>
    <name evidence="3" type="ORF">F0562_028624</name>
</gene>
<dbReference type="InterPro" id="IPR003152">
    <property type="entry name" value="FATC_dom"/>
</dbReference>
<dbReference type="OrthoDB" id="1671636at2759"/>
<feature type="region of interest" description="Disordered" evidence="1">
    <location>
        <begin position="170"/>
        <end position="244"/>
    </location>
</feature>
<protein>
    <recommendedName>
        <fullName evidence="2">FATC domain-containing protein</fullName>
    </recommendedName>
</protein>
<dbReference type="EMBL" id="CM018039">
    <property type="protein sequence ID" value="KAA8536146.1"/>
    <property type="molecule type" value="Genomic_DNA"/>
</dbReference>
<feature type="compositionally biased region" description="Basic and acidic residues" evidence="1">
    <location>
        <begin position="179"/>
        <end position="193"/>
    </location>
</feature>
<evidence type="ECO:0000256" key="1">
    <source>
        <dbReference type="SAM" id="MobiDB-lite"/>
    </source>
</evidence>
<organism evidence="3 4">
    <name type="scientific">Nyssa sinensis</name>
    <dbReference type="NCBI Taxonomy" id="561372"/>
    <lineage>
        <taxon>Eukaryota</taxon>
        <taxon>Viridiplantae</taxon>
        <taxon>Streptophyta</taxon>
        <taxon>Embryophyta</taxon>
        <taxon>Tracheophyta</taxon>
        <taxon>Spermatophyta</taxon>
        <taxon>Magnoliopsida</taxon>
        <taxon>eudicotyledons</taxon>
        <taxon>Gunneridae</taxon>
        <taxon>Pentapetalae</taxon>
        <taxon>asterids</taxon>
        <taxon>Cornales</taxon>
        <taxon>Nyssaceae</taxon>
        <taxon>Nyssa</taxon>
    </lineage>
</organism>
<dbReference type="AlphaFoldDB" id="A0A5J5B1T9"/>
<feature type="compositionally biased region" description="Basic and acidic residues" evidence="1">
    <location>
        <begin position="226"/>
        <end position="235"/>
    </location>
</feature>
<sequence>MPLVPSLTFSVKGIHSLLTRLARAASLHAGNLHKALEGLGGSQGVSLENINLSRPDVTGDDNDYDNKERGTSSKSDGENDENFLGVAGLCLQDKGWISPPDSICSSSSESGVTSAEASLADSFSGPETMEQLPRGSDSREAKDYLNSAPFSGIDFQEILCHEHSESKYLETNTSDTGSVDEHLKSVASSRDESVSILVQTSHSLNHENSEVKSGTKDEASSLNQLKVEDVNHETPRPTTDAGSRVTRGKNAYAMSVLRRVEMKLDGRDIADNRAISIAEQVDYLLKQATSVDNLCNIGRCIWGLSFSCTAEWPVACVMEPFNYLGNKPLQLSPNMPCHNPGSPLIKDEIQPVLARNLPWDLRASVEGATHIASSTAWIPHAFPVAGPVISLVQFVLQTYFKTFL</sequence>